<dbReference type="Gene3D" id="2.30.30.40">
    <property type="entry name" value="SH3 Domains"/>
    <property type="match status" value="1"/>
</dbReference>
<organism evidence="2 3">
    <name type="scientific">Paenibacillus cisolokensis</name>
    <dbReference type="NCBI Taxonomy" id="1658519"/>
    <lineage>
        <taxon>Bacteria</taxon>
        <taxon>Bacillati</taxon>
        <taxon>Bacillota</taxon>
        <taxon>Bacilli</taxon>
        <taxon>Bacillales</taxon>
        <taxon>Paenibacillaceae</taxon>
        <taxon>Paenibacillus</taxon>
    </lineage>
</organism>
<dbReference type="EMBL" id="BOVJ01000130">
    <property type="protein sequence ID" value="GIQ65393.1"/>
    <property type="molecule type" value="Genomic_DNA"/>
</dbReference>
<dbReference type="Proteomes" id="UP000680304">
    <property type="component" value="Unassembled WGS sequence"/>
</dbReference>
<name>A0ABQ4NAZ4_9BACL</name>
<dbReference type="SUPFAM" id="SSF50341">
    <property type="entry name" value="CheW-like"/>
    <property type="match status" value="1"/>
</dbReference>
<dbReference type="InterPro" id="IPR036061">
    <property type="entry name" value="CheW-like_dom_sf"/>
</dbReference>
<dbReference type="Pfam" id="PF01584">
    <property type="entry name" value="CheW"/>
    <property type="match status" value="1"/>
</dbReference>
<dbReference type="InterPro" id="IPR002545">
    <property type="entry name" value="CheW-lke_dom"/>
</dbReference>
<evidence type="ECO:0000313" key="2">
    <source>
        <dbReference type="EMBL" id="GIQ65393.1"/>
    </source>
</evidence>
<evidence type="ECO:0000313" key="3">
    <source>
        <dbReference type="Proteomes" id="UP000680304"/>
    </source>
</evidence>
<dbReference type="PROSITE" id="PS50851">
    <property type="entry name" value="CHEW"/>
    <property type="match status" value="1"/>
</dbReference>
<proteinExistence type="predicted"/>
<comment type="caution">
    <text evidence="2">The sequence shown here is derived from an EMBL/GenBank/DDBJ whole genome shotgun (WGS) entry which is preliminary data.</text>
</comment>
<sequence>MIVDSVSEVLRFEKALIEPPPELLKSGIDSSYVEGVGKLDDGKRIVLILRLDKVLNIEQISA</sequence>
<keyword evidence="3" id="KW-1185">Reference proteome</keyword>
<protein>
    <recommendedName>
        <fullName evidence="1">CheW-like domain-containing protein</fullName>
    </recommendedName>
</protein>
<gene>
    <name evidence="2" type="ORF">PACILC2_39610</name>
</gene>
<feature type="domain" description="CheW-like" evidence="1">
    <location>
        <begin position="1"/>
        <end position="60"/>
    </location>
</feature>
<accession>A0ABQ4NAZ4</accession>
<reference evidence="2 3" key="1">
    <citation type="submission" date="2021-04" db="EMBL/GenBank/DDBJ databases">
        <title>Draft genome sequence of Paenibacillus cisolokensis, LC2-13A.</title>
        <authorList>
            <person name="Uke A."/>
            <person name="Chhe C."/>
            <person name="Baramee S."/>
            <person name="Kosugi A."/>
        </authorList>
    </citation>
    <scope>NUCLEOTIDE SEQUENCE [LARGE SCALE GENOMIC DNA]</scope>
    <source>
        <strain evidence="2 3">LC2-13A</strain>
    </source>
</reference>
<evidence type="ECO:0000259" key="1">
    <source>
        <dbReference type="PROSITE" id="PS50851"/>
    </source>
</evidence>